<dbReference type="PANTHER" id="PTHR22993:SF9">
    <property type="entry name" value="FORMAMIDOPYRIMIDINE-DNA GLYCOSYLASE"/>
    <property type="match status" value="1"/>
</dbReference>
<keyword evidence="13" id="KW-0238">DNA-binding</keyword>
<evidence type="ECO:0000313" key="24">
    <source>
        <dbReference type="Proteomes" id="UP000279470"/>
    </source>
</evidence>
<dbReference type="PANTHER" id="PTHR22993">
    <property type="entry name" value="FORMAMIDOPYRIMIDINE-DNA GLYCOSYLASE"/>
    <property type="match status" value="1"/>
</dbReference>
<proteinExistence type="inferred from homology"/>
<dbReference type="CDD" id="cd08966">
    <property type="entry name" value="EcFpg-like_N"/>
    <property type="match status" value="1"/>
</dbReference>
<evidence type="ECO:0000256" key="13">
    <source>
        <dbReference type="ARBA" id="ARBA00023125"/>
    </source>
</evidence>
<comment type="caution">
    <text evidence="23">The sequence shown here is derived from an EMBL/GenBank/DDBJ whole genome shotgun (WGS) entry which is preliminary data.</text>
</comment>
<dbReference type="EMBL" id="RXFM01000035">
    <property type="protein sequence ID" value="RST67333.1"/>
    <property type="molecule type" value="Genomic_DNA"/>
</dbReference>
<dbReference type="SUPFAM" id="SSF81624">
    <property type="entry name" value="N-terminal domain of MutM-like DNA repair proteins"/>
    <property type="match status" value="1"/>
</dbReference>
<dbReference type="InterPro" id="IPR020629">
    <property type="entry name" value="FPG_Glyclase"/>
</dbReference>
<evidence type="ECO:0000256" key="10">
    <source>
        <dbReference type="ARBA" id="ARBA00022771"/>
    </source>
</evidence>
<evidence type="ECO:0000256" key="20">
    <source>
        <dbReference type="PROSITE-ProRule" id="PRU00391"/>
    </source>
</evidence>
<dbReference type="GO" id="GO:0006284">
    <property type="term" value="P:base-excision repair"/>
    <property type="evidence" value="ECO:0007669"/>
    <property type="project" value="InterPro"/>
</dbReference>
<reference evidence="24" key="1">
    <citation type="submission" date="2018-11" db="EMBL/GenBank/DDBJ databases">
        <title>Phylogenetic, genomic, and biogeographic characterization of a novel and ubiquitous marine invertebrate-associated Rickettsiales parasite, Candidatus Marinoinvertebrata rohwerii, gen. nov., sp. nov.</title>
        <authorList>
            <person name="Klinges J.G."/>
            <person name="Rosales S.M."/>
            <person name="Mcminds R."/>
            <person name="Shaver E.C."/>
            <person name="Shantz A."/>
            <person name="Peters E.C."/>
            <person name="Burkepile D.E."/>
            <person name="Silliman B.R."/>
            <person name="Vega Thurber R.L."/>
        </authorList>
    </citation>
    <scope>NUCLEOTIDE SEQUENCE [LARGE SCALE GENOMIC DNA]</scope>
    <source>
        <strain evidence="24">a_cerv_44</strain>
    </source>
</reference>
<feature type="domain" description="FPG-type" evidence="21">
    <location>
        <begin position="240"/>
        <end position="275"/>
    </location>
</feature>
<keyword evidence="11 23" id="KW-0378">Hydrolase</keyword>
<dbReference type="InterPro" id="IPR035937">
    <property type="entry name" value="FPG_N"/>
</dbReference>
<keyword evidence="15 23" id="KW-0456">Lyase</keyword>
<keyword evidence="24" id="KW-1185">Reference proteome</keyword>
<accession>A0A3R9ZHT3</accession>
<comment type="cofactor">
    <cofactor evidence="2">
        <name>Zn(2+)</name>
        <dbReference type="ChEBI" id="CHEBI:29105"/>
    </cofactor>
</comment>
<sequence>MPELPEVETIVRGLKKVLIYSKIIHIYKSKYNLRISYTKNFETELLDSKIINVYRLAKYIIIETDFGKSIIIHLGMSGRLLFQNSIYKKHQKHDHVVFHLSDNKSIIYNDPRRFGLVQFIKNSDIFQNKLFKDLGIEPFSKDLNYDYFISKIKNKNSSIKQFLMNNQNIVGIGNIYANEILHLAKISPFKSVKYLNTHDIKILIESIKIILNNAIIAGGSSLKDYIAPNGMLGNFQSYFKVYNRENKDCFNCKKGRIIKTTLCQRSTYYCIYCQKIN</sequence>
<dbReference type="AlphaFoldDB" id="A0A3R9ZHT3"/>
<evidence type="ECO:0000256" key="9">
    <source>
        <dbReference type="ARBA" id="ARBA00022763"/>
    </source>
</evidence>
<keyword evidence="14" id="KW-0234">DNA repair</keyword>
<evidence type="ECO:0000256" key="18">
    <source>
        <dbReference type="ARBA" id="ARBA00030638"/>
    </source>
</evidence>
<evidence type="ECO:0000259" key="22">
    <source>
        <dbReference type="PROSITE" id="PS51068"/>
    </source>
</evidence>
<dbReference type="InterPro" id="IPR015886">
    <property type="entry name" value="H2TH_FPG"/>
</dbReference>
<dbReference type="Proteomes" id="UP000279470">
    <property type="component" value="Unassembled WGS sequence"/>
</dbReference>
<comment type="catalytic activity">
    <reaction evidence="19">
        <text>2'-deoxyribonucleotide-(2'-deoxyribose 5'-phosphate)-2'-deoxyribonucleotide-DNA = a 3'-end 2'-deoxyribonucleotide-(2,3-dehydro-2,3-deoxyribose 5'-phosphate)-DNA + a 5'-end 5'-phospho-2'-deoxyribonucleoside-DNA + H(+)</text>
        <dbReference type="Rhea" id="RHEA:66592"/>
        <dbReference type="Rhea" id="RHEA-COMP:13180"/>
        <dbReference type="Rhea" id="RHEA-COMP:16897"/>
        <dbReference type="Rhea" id="RHEA-COMP:17067"/>
        <dbReference type="ChEBI" id="CHEBI:15378"/>
        <dbReference type="ChEBI" id="CHEBI:136412"/>
        <dbReference type="ChEBI" id="CHEBI:157695"/>
        <dbReference type="ChEBI" id="CHEBI:167181"/>
        <dbReference type="EC" id="4.2.99.18"/>
    </reaction>
</comment>
<evidence type="ECO:0000259" key="21">
    <source>
        <dbReference type="PROSITE" id="PS51066"/>
    </source>
</evidence>
<evidence type="ECO:0000256" key="14">
    <source>
        <dbReference type="ARBA" id="ARBA00023204"/>
    </source>
</evidence>
<dbReference type="GO" id="GO:0003684">
    <property type="term" value="F:damaged DNA binding"/>
    <property type="evidence" value="ECO:0007669"/>
    <property type="project" value="InterPro"/>
</dbReference>
<keyword evidence="17 23" id="KW-0326">Glycosidase</keyword>
<evidence type="ECO:0000256" key="2">
    <source>
        <dbReference type="ARBA" id="ARBA00001947"/>
    </source>
</evidence>
<comment type="subunit">
    <text evidence="4">Monomer.</text>
</comment>
<evidence type="ECO:0000256" key="11">
    <source>
        <dbReference type="ARBA" id="ARBA00022801"/>
    </source>
</evidence>
<dbReference type="FunFam" id="1.10.8.50:FF:000003">
    <property type="entry name" value="Formamidopyrimidine-DNA glycosylase"/>
    <property type="match status" value="1"/>
</dbReference>
<comment type="catalytic activity">
    <reaction evidence="1">
        <text>Hydrolysis of DNA containing ring-opened 7-methylguanine residues, releasing 2,6-diamino-4-hydroxy-5-(N-methyl)formamidopyrimidine.</text>
        <dbReference type="EC" id="3.2.2.23"/>
    </reaction>
</comment>
<evidence type="ECO:0000256" key="19">
    <source>
        <dbReference type="ARBA" id="ARBA00044632"/>
    </source>
</evidence>
<feature type="domain" description="Formamidopyrimidine-DNA glycosylase catalytic" evidence="22">
    <location>
        <begin position="2"/>
        <end position="115"/>
    </location>
</feature>
<dbReference type="SUPFAM" id="SSF57716">
    <property type="entry name" value="Glucocorticoid receptor-like (DNA-binding domain)"/>
    <property type="match status" value="1"/>
</dbReference>
<keyword evidence="10 20" id="KW-0863">Zinc-finger</keyword>
<protein>
    <recommendedName>
        <fullName evidence="7">Formamidopyrimidine-DNA glycosylase</fullName>
        <ecNumber evidence="5">3.2.2.23</ecNumber>
        <ecNumber evidence="6">4.2.99.18</ecNumber>
    </recommendedName>
    <alternativeName>
        <fullName evidence="18">DNA-(apurinic or apyrimidinic site) lyase MutM</fullName>
    </alternativeName>
</protein>
<keyword evidence="12" id="KW-0862">Zinc</keyword>
<dbReference type="InterPro" id="IPR000214">
    <property type="entry name" value="Znf_DNA_glyclase/AP_lyase"/>
</dbReference>
<evidence type="ECO:0000256" key="6">
    <source>
        <dbReference type="ARBA" id="ARBA00012720"/>
    </source>
</evidence>
<dbReference type="GO" id="GO:0034039">
    <property type="term" value="F:8-oxo-7,8-dihydroguanine DNA N-glycosylase activity"/>
    <property type="evidence" value="ECO:0007669"/>
    <property type="project" value="TreeGrafter"/>
</dbReference>
<evidence type="ECO:0000256" key="5">
    <source>
        <dbReference type="ARBA" id="ARBA00012024"/>
    </source>
</evidence>
<dbReference type="PROSITE" id="PS51066">
    <property type="entry name" value="ZF_FPG_2"/>
    <property type="match status" value="1"/>
</dbReference>
<evidence type="ECO:0000256" key="8">
    <source>
        <dbReference type="ARBA" id="ARBA00022723"/>
    </source>
</evidence>
<dbReference type="Gene3D" id="3.20.190.10">
    <property type="entry name" value="MutM-like, N-terminal"/>
    <property type="match status" value="1"/>
</dbReference>
<evidence type="ECO:0000256" key="7">
    <source>
        <dbReference type="ARBA" id="ARBA00016240"/>
    </source>
</evidence>
<dbReference type="NCBIfam" id="TIGR00577">
    <property type="entry name" value="fpg"/>
    <property type="match status" value="1"/>
</dbReference>
<dbReference type="PROSITE" id="PS51068">
    <property type="entry name" value="FPG_CAT"/>
    <property type="match status" value="1"/>
</dbReference>
<dbReference type="SUPFAM" id="SSF46946">
    <property type="entry name" value="S13-like H2TH domain"/>
    <property type="match status" value="1"/>
</dbReference>
<dbReference type="Pfam" id="PF01149">
    <property type="entry name" value="Fapy_DNA_glyco"/>
    <property type="match status" value="1"/>
</dbReference>
<evidence type="ECO:0000256" key="17">
    <source>
        <dbReference type="ARBA" id="ARBA00023295"/>
    </source>
</evidence>
<evidence type="ECO:0000313" key="23">
    <source>
        <dbReference type="EMBL" id="RST67333.1"/>
    </source>
</evidence>
<name>A0A3R9ZHT3_9RICK</name>
<organism evidence="23 24">
    <name type="scientific">Candidatus Aquarickettsia rohweri</name>
    <dbReference type="NCBI Taxonomy" id="2602574"/>
    <lineage>
        <taxon>Bacteria</taxon>
        <taxon>Pseudomonadati</taxon>
        <taxon>Pseudomonadota</taxon>
        <taxon>Alphaproteobacteria</taxon>
        <taxon>Rickettsiales</taxon>
        <taxon>Candidatus Midichloriaceae</taxon>
        <taxon>Candidatus Aquarickettsia</taxon>
    </lineage>
</organism>
<dbReference type="GO" id="GO:0140078">
    <property type="term" value="F:class I DNA-(apurinic or apyrimidinic site) endonuclease activity"/>
    <property type="evidence" value="ECO:0007669"/>
    <property type="project" value="UniProtKB-EC"/>
</dbReference>
<dbReference type="OrthoDB" id="9800855at2"/>
<evidence type="ECO:0000256" key="15">
    <source>
        <dbReference type="ARBA" id="ARBA00023239"/>
    </source>
</evidence>
<dbReference type="Pfam" id="PF06831">
    <property type="entry name" value="H2TH"/>
    <property type="match status" value="1"/>
</dbReference>
<evidence type="ECO:0000256" key="3">
    <source>
        <dbReference type="ARBA" id="ARBA00009409"/>
    </source>
</evidence>
<dbReference type="InterPro" id="IPR012319">
    <property type="entry name" value="FPG_cat"/>
</dbReference>
<dbReference type="EC" id="4.2.99.18" evidence="6"/>
<keyword evidence="16" id="KW-0511">Multifunctional enzyme</keyword>
<gene>
    <name evidence="23" type="ORF">EIC27_03175</name>
</gene>
<evidence type="ECO:0000256" key="4">
    <source>
        <dbReference type="ARBA" id="ARBA00011245"/>
    </source>
</evidence>
<keyword evidence="8" id="KW-0479">Metal-binding</keyword>
<dbReference type="GO" id="GO:0008270">
    <property type="term" value="F:zinc ion binding"/>
    <property type="evidence" value="ECO:0007669"/>
    <property type="project" value="UniProtKB-KW"/>
</dbReference>
<dbReference type="NCBIfam" id="NF002211">
    <property type="entry name" value="PRK01103.1"/>
    <property type="match status" value="1"/>
</dbReference>
<dbReference type="EC" id="3.2.2.23" evidence="5"/>
<evidence type="ECO:0000256" key="1">
    <source>
        <dbReference type="ARBA" id="ARBA00001668"/>
    </source>
</evidence>
<dbReference type="InterPro" id="IPR010979">
    <property type="entry name" value="Ribosomal_uS13-like_H2TH"/>
</dbReference>
<evidence type="ECO:0000256" key="12">
    <source>
        <dbReference type="ARBA" id="ARBA00022833"/>
    </source>
</evidence>
<dbReference type="RefSeq" id="WP_126044699.1">
    <property type="nucleotide sequence ID" value="NZ_RXFM01000035.1"/>
</dbReference>
<evidence type="ECO:0000256" key="16">
    <source>
        <dbReference type="ARBA" id="ARBA00023268"/>
    </source>
</evidence>
<comment type="similarity">
    <text evidence="3">Belongs to the FPG family.</text>
</comment>
<dbReference type="SMART" id="SM00898">
    <property type="entry name" value="Fapy_DNA_glyco"/>
    <property type="match status" value="1"/>
</dbReference>
<keyword evidence="9" id="KW-0227">DNA damage</keyword>
<dbReference type="Gene3D" id="1.10.8.50">
    <property type="match status" value="1"/>
</dbReference>
<dbReference type="SMART" id="SM01232">
    <property type="entry name" value="H2TH"/>
    <property type="match status" value="1"/>
</dbReference>